<keyword evidence="3" id="KW-0804">Transcription</keyword>
<evidence type="ECO:0000256" key="3">
    <source>
        <dbReference type="ARBA" id="ARBA00023163"/>
    </source>
</evidence>
<dbReference type="Proteomes" id="UP000438914">
    <property type="component" value="Unassembled WGS sequence"/>
</dbReference>
<dbReference type="EMBL" id="VUNG01000011">
    <property type="protein sequence ID" value="MST84249.1"/>
    <property type="molecule type" value="Genomic_DNA"/>
</dbReference>
<gene>
    <name evidence="5" type="ORF">FYJ73_06140</name>
</gene>
<organism evidence="5 6">
    <name type="scientific">Hallella mizrahii</name>
    <dbReference type="NCBI Taxonomy" id="2606637"/>
    <lineage>
        <taxon>Bacteria</taxon>
        <taxon>Pseudomonadati</taxon>
        <taxon>Bacteroidota</taxon>
        <taxon>Bacteroidia</taxon>
        <taxon>Bacteroidales</taxon>
        <taxon>Prevotellaceae</taxon>
        <taxon>Hallella</taxon>
    </lineage>
</organism>
<dbReference type="PANTHER" id="PTHR43280:SF32">
    <property type="entry name" value="TRANSCRIPTIONAL REGULATORY PROTEIN"/>
    <property type="match status" value="1"/>
</dbReference>
<dbReference type="InterPro" id="IPR009057">
    <property type="entry name" value="Homeodomain-like_sf"/>
</dbReference>
<dbReference type="InterPro" id="IPR035418">
    <property type="entry name" value="AraC-bd_2"/>
</dbReference>
<reference evidence="5 6" key="1">
    <citation type="submission" date="2019-08" db="EMBL/GenBank/DDBJ databases">
        <title>In-depth cultivation of the pig gut microbiome towards novel bacterial diversity and tailored functional studies.</title>
        <authorList>
            <person name="Wylensek D."/>
            <person name="Hitch T.C.A."/>
            <person name="Clavel T."/>
        </authorList>
    </citation>
    <scope>NUCLEOTIDE SEQUENCE [LARGE SCALE GENOMIC DNA]</scope>
    <source>
        <strain evidence="5 6">LKV-178-WT-2A</strain>
    </source>
</reference>
<dbReference type="Pfam" id="PF12833">
    <property type="entry name" value="HTH_18"/>
    <property type="match status" value="1"/>
</dbReference>
<dbReference type="PANTHER" id="PTHR43280">
    <property type="entry name" value="ARAC-FAMILY TRANSCRIPTIONAL REGULATOR"/>
    <property type="match status" value="1"/>
</dbReference>
<evidence type="ECO:0000259" key="4">
    <source>
        <dbReference type="PROSITE" id="PS01124"/>
    </source>
</evidence>
<dbReference type="RefSeq" id="WP_154533834.1">
    <property type="nucleotide sequence ID" value="NZ_VUNG01000011.1"/>
</dbReference>
<keyword evidence="2" id="KW-0238">DNA-binding</keyword>
<evidence type="ECO:0000256" key="1">
    <source>
        <dbReference type="ARBA" id="ARBA00023015"/>
    </source>
</evidence>
<evidence type="ECO:0000313" key="6">
    <source>
        <dbReference type="Proteomes" id="UP000438914"/>
    </source>
</evidence>
<proteinExistence type="predicted"/>
<dbReference type="SUPFAM" id="SSF46689">
    <property type="entry name" value="Homeodomain-like"/>
    <property type="match status" value="1"/>
</dbReference>
<dbReference type="Gene3D" id="1.10.10.60">
    <property type="entry name" value="Homeodomain-like"/>
    <property type="match status" value="1"/>
</dbReference>
<comment type="caution">
    <text evidence="5">The sequence shown here is derived from an EMBL/GenBank/DDBJ whole genome shotgun (WGS) entry which is preliminary data.</text>
</comment>
<dbReference type="PRINTS" id="PR00032">
    <property type="entry name" value="HTHARAC"/>
</dbReference>
<dbReference type="InterPro" id="IPR020449">
    <property type="entry name" value="Tscrpt_reg_AraC-type_HTH"/>
</dbReference>
<dbReference type="GO" id="GO:0003700">
    <property type="term" value="F:DNA-binding transcription factor activity"/>
    <property type="evidence" value="ECO:0007669"/>
    <property type="project" value="InterPro"/>
</dbReference>
<evidence type="ECO:0000313" key="5">
    <source>
        <dbReference type="EMBL" id="MST84249.1"/>
    </source>
</evidence>
<keyword evidence="1" id="KW-0805">Transcription regulation</keyword>
<feature type="domain" description="HTH araC/xylS-type" evidence="4">
    <location>
        <begin position="193"/>
        <end position="291"/>
    </location>
</feature>
<dbReference type="SMART" id="SM00342">
    <property type="entry name" value="HTH_ARAC"/>
    <property type="match status" value="1"/>
</dbReference>
<sequence>MASRGNLSLPQLAERYHIRDIFGGSVAYFSSKEGGKSDLRAYTNSISCHELHLISSGTATVTVGDERMELHSGDLLLLHPFQPVDCSFPEDTETEGLLLEDSFYQQLMQLDGGDAPLMPKGGTEPCLYHLDAAQAAELSGIFQQIRRTIHYVHIYKVEMLRSLVHVCLLFISELPYDRSLVAPDLRHKQDILRIFFFLAHKHFRQERQIGFYADKLSITTTYLSRVVRELTGNTINNYLNNLAFEEACTMLRSSDMPIGEIAFSLGFGDQSAFTNFFKAHAGCTPKAYQKENRQQND</sequence>
<keyword evidence="6" id="KW-1185">Reference proteome</keyword>
<dbReference type="GO" id="GO:0043565">
    <property type="term" value="F:sequence-specific DNA binding"/>
    <property type="evidence" value="ECO:0007669"/>
    <property type="project" value="InterPro"/>
</dbReference>
<dbReference type="SUPFAM" id="SSF51215">
    <property type="entry name" value="Regulatory protein AraC"/>
    <property type="match status" value="1"/>
</dbReference>
<dbReference type="InterPro" id="IPR037923">
    <property type="entry name" value="HTH-like"/>
</dbReference>
<dbReference type="PROSITE" id="PS01124">
    <property type="entry name" value="HTH_ARAC_FAMILY_2"/>
    <property type="match status" value="1"/>
</dbReference>
<dbReference type="Pfam" id="PF14525">
    <property type="entry name" value="AraC_binding_2"/>
    <property type="match status" value="1"/>
</dbReference>
<name>A0A7K0KEG6_9BACT</name>
<dbReference type="AlphaFoldDB" id="A0A7K0KEG6"/>
<protein>
    <submittedName>
        <fullName evidence="5">AraC family transcriptional regulator</fullName>
    </submittedName>
</protein>
<evidence type="ECO:0000256" key="2">
    <source>
        <dbReference type="ARBA" id="ARBA00023125"/>
    </source>
</evidence>
<dbReference type="InterPro" id="IPR018060">
    <property type="entry name" value="HTH_AraC"/>
</dbReference>
<accession>A0A7K0KEG6</accession>